<dbReference type="eggNOG" id="KOG4197">
    <property type="taxonomic scope" value="Eukaryota"/>
</dbReference>
<accession>A0A1S2YGN3</accession>
<dbReference type="FunFam" id="1.25.40.10:FF:000442">
    <property type="entry name" value="Pentatricopeptide repeat-containing protein At3g49710"/>
    <property type="match status" value="1"/>
</dbReference>
<evidence type="ECO:0000313" key="5">
    <source>
        <dbReference type="Proteomes" id="UP000087171"/>
    </source>
</evidence>
<evidence type="ECO:0000313" key="7">
    <source>
        <dbReference type="RefSeq" id="XP_012572223.1"/>
    </source>
</evidence>
<comment type="similarity">
    <text evidence="1">Belongs to the PPR family. PCMP-H subfamily.</text>
</comment>
<sequence>MLIKTTMKVKQQLREAIDLLFTRGPASSADYTRLVLHCAQANDFNQAKRLQSHMEIQLFQPQDSFIHNKLLHLYAKCGKLSDAKHLFDNMPRRDVYSWNALLSVYAKVGLVEDLCAVFDQMPCRDSVSYNTLIACFASNRLSSKALKILVRMQEDGFQPTQYSYVNALQACSQLLDFRLGKQIHGRVVAADFEKNTFVWNAVTDMYAKCGDIDRARWLFDGMIKKNVVSWNLMISGYVKMGNPDECIHLFNKMQLSGLKPDQVTVSNVLNAYFQSGRVDDARNMFSKITKRDEICWTTMIVGYTQSGREEDALMLFNDMLRGNVRPDSHTISSVVSSCAKLASLYHGQVIHGKVIRIGFNSNMLVSSALVDMYCKCGVPFDARIIFETMPVQNVITWNAMILGYAQNGQGQQALALYEKMLQENLKPDNISFVGVLSACINADKVEEGHKYFDSISEQGMTPTLDHYACMITLLGRSGNIDKAVDLIKGMPHEPDYQIWSSLLSVCSKGDIETAEFAANYLFQLDPNNAGPYIMLSNLYAACGRWKDVAVVRSVMKNKNVKKFAAYSWVEVGNEVHRFVSGDHNHPETERIFGQLNRLISTLQQIGYNPDTSIVLHNVVEEEKFRSISHHSEKLALAFSLIKKPNGVAPIRIIKNIRICDDCHVFMKFASMTIARPIIIRDSSRFHHFIGGSCSCKDLW</sequence>
<gene>
    <name evidence="6 7 8" type="primary">LOC101489850</name>
</gene>
<dbReference type="SUPFAM" id="SSF48452">
    <property type="entry name" value="TPR-like"/>
    <property type="match status" value="1"/>
</dbReference>
<dbReference type="Gene3D" id="1.25.40.10">
    <property type="entry name" value="Tetratricopeptide repeat domain"/>
    <property type="match status" value="6"/>
</dbReference>
<feature type="repeat" description="PPR" evidence="3">
    <location>
        <begin position="125"/>
        <end position="159"/>
    </location>
</feature>
<dbReference type="InterPro" id="IPR011990">
    <property type="entry name" value="TPR-like_helical_dom_sf"/>
</dbReference>
<feature type="repeat" description="PPR" evidence="3">
    <location>
        <begin position="292"/>
        <end position="326"/>
    </location>
</feature>
<dbReference type="Pfam" id="PF01535">
    <property type="entry name" value="PPR"/>
    <property type="match status" value="4"/>
</dbReference>
<dbReference type="PROSITE" id="PS51375">
    <property type="entry name" value="PPR"/>
    <property type="match status" value="8"/>
</dbReference>
<reference evidence="5" key="1">
    <citation type="journal article" date="2013" name="Nat. Biotechnol.">
        <title>Draft genome sequence of chickpea (Cicer arietinum) provides a resource for trait improvement.</title>
        <authorList>
            <person name="Varshney R.K."/>
            <person name="Song C."/>
            <person name="Saxena R.K."/>
            <person name="Azam S."/>
            <person name="Yu S."/>
            <person name="Sharpe A.G."/>
            <person name="Cannon S."/>
            <person name="Baek J."/>
            <person name="Rosen B.D."/>
            <person name="Tar'an B."/>
            <person name="Millan T."/>
            <person name="Zhang X."/>
            <person name="Ramsay L.D."/>
            <person name="Iwata A."/>
            <person name="Wang Y."/>
            <person name="Nelson W."/>
            <person name="Farmer A.D."/>
            <person name="Gaur P.M."/>
            <person name="Soderlund C."/>
            <person name="Penmetsa R.V."/>
            <person name="Xu C."/>
            <person name="Bharti A.K."/>
            <person name="He W."/>
            <person name="Winter P."/>
            <person name="Zhao S."/>
            <person name="Hane J.K."/>
            <person name="Carrasquilla-Garcia N."/>
            <person name="Condie J.A."/>
            <person name="Upadhyaya H.D."/>
            <person name="Luo M.C."/>
            <person name="Thudi M."/>
            <person name="Gowda C.L."/>
            <person name="Singh N.P."/>
            <person name="Lichtenzveig J."/>
            <person name="Gali K.K."/>
            <person name="Rubio J."/>
            <person name="Nadarajan N."/>
            <person name="Dolezel J."/>
            <person name="Bansal K.C."/>
            <person name="Xu X."/>
            <person name="Edwards D."/>
            <person name="Zhang G."/>
            <person name="Kahl G."/>
            <person name="Gil J."/>
            <person name="Singh K.B."/>
            <person name="Datta S.K."/>
            <person name="Jackson S.A."/>
            <person name="Wang J."/>
            <person name="Cook D.R."/>
        </authorList>
    </citation>
    <scope>NUCLEOTIDE SEQUENCE [LARGE SCALE GENOMIC DNA]</scope>
    <source>
        <strain evidence="5">cv. CDC Frontier</strain>
    </source>
</reference>
<dbReference type="RefSeq" id="XP_004504106.1">
    <property type="nucleotide sequence ID" value="XM_004504049.3"/>
</dbReference>
<organism evidence="5 6">
    <name type="scientific">Cicer arietinum</name>
    <name type="common">Chickpea</name>
    <name type="synonym">Garbanzo</name>
    <dbReference type="NCBI Taxonomy" id="3827"/>
    <lineage>
        <taxon>Eukaryota</taxon>
        <taxon>Viridiplantae</taxon>
        <taxon>Streptophyta</taxon>
        <taxon>Embryophyta</taxon>
        <taxon>Tracheophyta</taxon>
        <taxon>Spermatophyta</taxon>
        <taxon>Magnoliopsida</taxon>
        <taxon>eudicotyledons</taxon>
        <taxon>Gunneridae</taxon>
        <taxon>Pentapetalae</taxon>
        <taxon>rosids</taxon>
        <taxon>fabids</taxon>
        <taxon>Fabales</taxon>
        <taxon>Fabaceae</taxon>
        <taxon>Papilionoideae</taxon>
        <taxon>50 kb inversion clade</taxon>
        <taxon>NPAAA clade</taxon>
        <taxon>Hologalegina</taxon>
        <taxon>IRL clade</taxon>
        <taxon>Cicereae</taxon>
        <taxon>Cicer</taxon>
    </lineage>
</organism>
<dbReference type="InterPro" id="IPR046848">
    <property type="entry name" value="E_motif"/>
</dbReference>
<dbReference type="InterPro" id="IPR046960">
    <property type="entry name" value="PPR_At4g14850-like_plant"/>
</dbReference>
<dbReference type="FunFam" id="1.25.40.10:FF:001093">
    <property type="entry name" value="Pentatricopeptide repeat-containing protein At2g34400"/>
    <property type="match status" value="1"/>
</dbReference>
<dbReference type="Pfam" id="PF20431">
    <property type="entry name" value="E_motif"/>
    <property type="match status" value="1"/>
</dbReference>
<evidence type="ECO:0000256" key="2">
    <source>
        <dbReference type="ARBA" id="ARBA00022737"/>
    </source>
</evidence>
<dbReference type="GO" id="GO:0009451">
    <property type="term" value="P:RNA modification"/>
    <property type="evidence" value="ECO:0007669"/>
    <property type="project" value="InterPro"/>
</dbReference>
<dbReference type="PANTHER" id="PTHR47926">
    <property type="entry name" value="PENTATRICOPEPTIDE REPEAT-CONTAINING PROTEIN"/>
    <property type="match status" value="1"/>
</dbReference>
<dbReference type="PaxDb" id="3827-XP_004504106.1"/>
<dbReference type="Pfam" id="PF13041">
    <property type="entry name" value="PPR_2"/>
    <property type="match status" value="4"/>
</dbReference>
<feature type="repeat" description="PPR" evidence="3">
    <location>
        <begin position="428"/>
        <end position="462"/>
    </location>
</feature>
<protein>
    <submittedName>
        <fullName evidence="6 7">Pentatricopeptide repeat-containing protein At4g02750-like</fullName>
    </submittedName>
</protein>
<reference evidence="6 7" key="2">
    <citation type="submission" date="2025-04" db="UniProtKB">
        <authorList>
            <consortium name="RefSeq"/>
        </authorList>
    </citation>
    <scope>IDENTIFICATION</scope>
    <source>
        <tissue evidence="6 7">Etiolated seedlings</tissue>
    </source>
</reference>
<feature type="repeat" description="PPR" evidence="3">
    <location>
        <begin position="63"/>
        <end position="97"/>
    </location>
</feature>
<dbReference type="InterPro" id="IPR002885">
    <property type="entry name" value="PPR_rpt"/>
</dbReference>
<keyword evidence="5" id="KW-1185">Reference proteome</keyword>
<dbReference type="RefSeq" id="XP_027191351.1">
    <property type="nucleotide sequence ID" value="XM_027335550.1"/>
</dbReference>
<dbReference type="NCBIfam" id="TIGR00756">
    <property type="entry name" value="PPR"/>
    <property type="match status" value="6"/>
</dbReference>
<feature type="repeat" description="PPR" evidence="3">
    <location>
        <begin position="226"/>
        <end position="260"/>
    </location>
</feature>
<feature type="domain" description="DYW" evidence="4">
    <location>
        <begin position="606"/>
        <end position="699"/>
    </location>
</feature>
<dbReference type="FunFam" id="1.25.40.10:FF:000073">
    <property type="entry name" value="Pentatricopeptide repeat-containing protein chloroplastic"/>
    <property type="match status" value="1"/>
</dbReference>
<dbReference type="GO" id="GO:0003723">
    <property type="term" value="F:RNA binding"/>
    <property type="evidence" value="ECO:0007669"/>
    <property type="project" value="InterPro"/>
</dbReference>
<dbReference type="Pfam" id="PF14432">
    <property type="entry name" value="DYW_deaminase"/>
    <property type="match status" value="1"/>
</dbReference>
<evidence type="ECO:0000256" key="1">
    <source>
        <dbReference type="ARBA" id="ARBA00006643"/>
    </source>
</evidence>
<evidence type="ECO:0000256" key="3">
    <source>
        <dbReference type="PROSITE-ProRule" id="PRU00708"/>
    </source>
</evidence>
<feature type="repeat" description="PPR" evidence="3">
    <location>
        <begin position="195"/>
        <end position="225"/>
    </location>
</feature>
<dbReference type="GO" id="GO:0008270">
    <property type="term" value="F:zinc ion binding"/>
    <property type="evidence" value="ECO:0007669"/>
    <property type="project" value="InterPro"/>
</dbReference>
<feature type="repeat" description="PPR" evidence="3">
    <location>
        <begin position="393"/>
        <end position="427"/>
    </location>
</feature>
<evidence type="ECO:0000313" key="6">
    <source>
        <dbReference type="RefSeq" id="XP_004504106.1"/>
    </source>
</evidence>
<evidence type="ECO:0000259" key="4">
    <source>
        <dbReference type="Pfam" id="PF14432"/>
    </source>
</evidence>
<dbReference type="RefSeq" id="XP_012572223.1">
    <property type="nucleotide sequence ID" value="XM_012716769.2"/>
</dbReference>
<dbReference type="PANTHER" id="PTHR47926:SF533">
    <property type="entry name" value="DYW DOMAIN-CONTAINING PROTEIN"/>
    <property type="match status" value="1"/>
</dbReference>
<dbReference type="Proteomes" id="UP000087171">
    <property type="component" value="Chromosome Ca6"/>
</dbReference>
<proteinExistence type="inferred from homology"/>
<dbReference type="AlphaFoldDB" id="A0A1S2YGN3"/>
<feature type="repeat" description="PPR" evidence="3">
    <location>
        <begin position="261"/>
        <end position="291"/>
    </location>
</feature>
<dbReference type="OrthoDB" id="185373at2759"/>
<name>A0A1S2YGN3_CICAR</name>
<keyword evidence="2" id="KW-0677">Repeat</keyword>
<evidence type="ECO:0000313" key="8">
    <source>
        <dbReference type="RefSeq" id="XP_027191351.1"/>
    </source>
</evidence>
<dbReference type="InterPro" id="IPR032867">
    <property type="entry name" value="DYW_dom"/>
</dbReference>